<gene>
    <name evidence="1" type="ORF">Cflav_PD0117</name>
</gene>
<dbReference type="Proteomes" id="UP000003688">
    <property type="component" value="Unassembled WGS sequence"/>
</dbReference>
<evidence type="ECO:0000313" key="1">
    <source>
        <dbReference type="EMBL" id="EEF57082.1"/>
    </source>
</evidence>
<dbReference type="AlphaFoldDB" id="B9XSU5"/>
<accession>B9XSU5</accession>
<comment type="caution">
    <text evidence="1">The sequence shown here is derived from an EMBL/GenBank/DDBJ whole genome shotgun (WGS) entry which is preliminary data.</text>
</comment>
<proteinExistence type="predicted"/>
<name>B9XSU5_PEDPL</name>
<evidence type="ECO:0008006" key="3">
    <source>
        <dbReference type="Google" id="ProtNLM"/>
    </source>
</evidence>
<evidence type="ECO:0000313" key="2">
    <source>
        <dbReference type="Proteomes" id="UP000003688"/>
    </source>
</evidence>
<dbReference type="EMBL" id="ABOX02000087">
    <property type="protein sequence ID" value="EEF57082.1"/>
    <property type="molecule type" value="Genomic_DNA"/>
</dbReference>
<dbReference type="OrthoDB" id="196110at2"/>
<dbReference type="STRING" id="320771.Cflav_PD0117"/>
<protein>
    <recommendedName>
        <fullName evidence="3">DUF4157 domain-containing protein</fullName>
    </recommendedName>
</protein>
<sequence>MITPTVIKVLLPLVVSWVEAQENIILREGVALTAPLVLDAKRIGIQHPEKVRLRVVRAIPLPANAVLHAMAQKLGFLSPFTAGLTLRYGIYIRADCWGDRRLVVHELAHVAQYERLGGIRPFLEQYLQECLTVGYPFGDLEQEAKRVEQELCG</sequence>
<reference evidence="1 2" key="1">
    <citation type="journal article" date="2011" name="J. Bacteriol.">
        <title>Genome sequence of 'Pedosphaera parvula' Ellin514, an aerobic Verrucomicrobial isolate from pasture soil.</title>
        <authorList>
            <person name="Kant R."/>
            <person name="van Passel M.W."/>
            <person name="Sangwan P."/>
            <person name="Palva A."/>
            <person name="Lucas S."/>
            <person name="Copeland A."/>
            <person name="Lapidus A."/>
            <person name="Glavina Del Rio T."/>
            <person name="Dalin E."/>
            <person name="Tice H."/>
            <person name="Bruce D."/>
            <person name="Goodwin L."/>
            <person name="Pitluck S."/>
            <person name="Chertkov O."/>
            <person name="Larimer F.W."/>
            <person name="Land M.L."/>
            <person name="Hauser L."/>
            <person name="Brettin T.S."/>
            <person name="Detter J.C."/>
            <person name="Han S."/>
            <person name="de Vos W.M."/>
            <person name="Janssen P.H."/>
            <person name="Smidt H."/>
        </authorList>
    </citation>
    <scope>NUCLEOTIDE SEQUENCE [LARGE SCALE GENOMIC DNA]</scope>
    <source>
        <strain evidence="1 2">Ellin514</strain>
    </source>
</reference>
<dbReference type="RefSeq" id="WP_007418878.1">
    <property type="nucleotide sequence ID" value="NZ_ABOX02000087.1"/>
</dbReference>
<keyword evidence="2" id="KW-1185">Reference proteome</keyword>
<organism evidence="1 2">
    <name type="scientific">Pedosphaera parvula (strain Ellin514)</name>
    <dbReference type="NCBI Taxonomy" id="320771"/>
    <lineage>
        <taxon>Bacteria</taxon>
        <taxon>Pseudomonadati</taxon>
        <taxon>Verrucomicrobiota</taxon>
        <taxon>Pedosphaerae</taxon>
        <taxon>Pedosphaerales</taxon>
        <taxon>Pedosphaeraceae</taxon>
        <taxon>Pedosphaera</taxon>
    </lineage>
</organism>